<evidence type="ECO:0000256" key="5">
    <source>
        <dbReference type="ARBA" id="ARBA00022605"/>
    </source>
</evidence>
<comment type="pathway">
    <text evidence="2">Amino-acid biosynthesis; L-histidine biosynthesis; L-histidine from 5-phospho-alpha-D-ribose 1-diphosphate: step 2/9.</text>
</comment>
<keyword evidence="8" id="KW-0067">ATP-binding</keyword>
<evidence type="ECO:0000256" key="7">
    <source>
        <dbReference type="ARBA" id="ARBA00022801"/>
    </source>
</evidence>
<dbReference type="PANTHER" id="PTHR42945">
    <property type="entry name" value="HISTIDINE BIOSYNTHESIS BIFUNCTIONAL PROTEIN"/>
    <property type="match status" value="1"/>
</dbReference>
<evidence type="ECO:0000313" key="11">
    <source>
        <dbReference type="EMBL" id="QTU84632.1"/>
    </source>
</evidence>
<dbReference type="GO" id="GO:0005524">
    <property type="term" value="F:ATP binding"/>
    <property type="evidence" value="ECO:0007669"/>
    <property type="project" value="UniProtKB-KW"/>
</dbReference>
<dbReference type="CDD" id="cd11534">
    <property type="entry name" value="NTP-PPase_HisIE_like"/>
    <property type="match status" value="1"/>
</dbReference>
<dbReference type="EMBL" id="CP072829">
    <property type="protein sequence ID" value="QTU84632.1"/>
    <property type="molecule type" value="Genomic_DNA"/>
</dbReference>
<dbReference type="InterPro" id="IPR021130">
    <property type="entry name" value="PRib-ATP_PPHydrolase-like"/>
</dbReference>
<dbReference type="Proteomes" id="UP000671910">
    <property type="component" value="Chromosome"/>
</dbReference>
<keyword evidence="9" id="KW-0368">Histidine biosynthesis</keyword>
<evidence type="ECO:0000313" key="13">
    <source>
        <dbReference type="Proteomes" id="UP000671910"/>
    </source>
</evidence>
<evidence type="ECO:0000313" key="10">
    <source>
        <dbReference type="EMBL" id="NHM13284.1"/>
    </source>
</evidence>
<dbReference type="RefSeq" id="WP_166338046.1">
    <property type="nucleotide sequence ID" value="NZ_CP072829.1"/>
</dbReference>
<dbReference type="GO" id="GO:0000105">
    <property type="term" value="P:L-histidine biosynthetic process"/>
    <property type="evidence" value="ECO:0007669"/>
    <property type="project" value="UniProtKB-KW"/>
</dbReference>
<dbReference type="Proteomes" id="UP000636394">
    <property type="component" value="Unassembled WGS sequence"/>
</dbReference>
<sequence>MADGKISVPDGEEAPASQIGATLEALAATIADRRDAGEESYTHRLLAGSPDKVLKKVMEEAGEVALAAKDVEAWATSSIAAAVAFESACAAESAAAAETPASVEAAAAADCAFDPDELAVQLPPEYDAAIDHLRYEAADVVYHLMVVLERYGISLDEFAAELNTRMTAAERPKGAVCLRPEHVKRGK</sequence>
<name>A0A9E6MQP9_9ACTN</name>
<keyword evidence="12" id="KW-1185">Reference proteome</keyword>
<evidence type="ECO:0000256" key="3">
    <source>
        <dbReference type="ARBA" id="ARBA00012414"/>
    </source>
</evidence>
<dbReference type="PANTHER" id="PTHR42945:SF1">
    <property type="entry name" value="HISTIDINE BIOSYNTHESIS BIFUNCTIONAL PROTEIN HIS7"/>
    <property type="match status" value="1"/>
</dbReference>
<gene>
    <name evidence="11" type="primary">hisE</name>
    <name evidence="10" type="ORF">GMI68_00605</name>
    <name evidence="11" type="ORF">J7S26_01495</name>
</gene>
<evidence type="ECO:0000256" key="2">
    <source>
        <dbReference type="ARBA" id="ARBA00005204"/>
    </source>
</evidence>
<protein>
    <recommendedName>
        <fullName evidence="4">Phosphoribosyl-ATP pyrophosphatase</fullName>
        <ecNumber evidence="3">3.6.1.31</ecNumber>
    </recommendedName>
</protein>
<organism evidence="11 13">
    <name type="scientific">Xiamenia xianingshaonis</name>
    <dbReference type="NCBI Taxonomy" id="2682776"/>
    <lineage>
        <taxon>Bacteria</taxon>
        <taxon>Bacillati</taxon>
        <taxon>Actinomycetota</taxon>
        <taxon>Coriobacteriia</taxon>
        <taxon>Eggerthellales</taxon>
        <taxon>Eggerthellaceae</taxon>
        <taxon>Xiamenia</taxon>
    </lineage>
</organism>
<evidence type="ECO:0000256" key="6">
    <source>
        <dbReference type="ARBA" id="ARBA00022741"/>
    </source>
</evidence>
<dbReference type="NCBIfam" id="TIGR03188">
    <property type="entry name" value="histidine_hisI"/>
    <property type="match status" value="1"/>
</dbReference>
<dbReference type="GO" id="GO:0004636">
    <property type="term" value="F:phosphoribosyl-ATP diphosphatase activity"/>
    <property type="evidence" value="ECO:0007669"/>
    <property type="project" value="UniProtKB-EC"/>
</dbReference>
<dbReference type="SUPFAM" id="SSF101386">
    <property type="entry name" value="all-alpha NTP pyrophosphatases"/>
    <property type="match status" value="1"/>
</dbReference>
<keyword evidence="6" id="KW-0547">Nucleotide-binding</keyword>
<dbReference type="EMBL" id="WPCR01000001">
    <property type="protein sequence ID" value="NHM13284.1"/>
    <property type="molecule type" value="Genomic_DNA"/>
</dbReference>
<reference evidence="11" key="2">
    <citation type="submission" date="2021-04" db="EMBL/GenBank/DDBJ databases">
        <title>Novel species in family Eggerthellaceae.</title>
        <authorList>
            <person name="Zhang G."/>
        </authorList>
    </citation>
    <scope>NUCLEOTIDE SEQUENCE</scope>
    <source>
        <strain evidence="11">Zg-886</strain>
    </source>
</reference>
<dbReference type="AlphaFoldDB" id="A0A9E6MQP9"/>
<dbReference type="EC" id="3.6.1.31" evidence="3"/>
<dbReference type="InterPro" id="IPR008179">
    <property type="entry name" value="HisE"/>
</dbReference>
<evidence type="ECO:0000256" key="1">
    <source>
        <dbReference type="ARBA" id="ARBA00001460"/>
    </source>
</evidence>
<dbReference type="KEGG" id="ebz:J7S26_01495"/>
<evidence type="ECO:0000256" key="9">
    <source>
        <dbReference type="ARBA" id="ARBA00023102"/>
    </source>
</evidence>
<keyword evidence="5" id="KW-0028">Amino-acid biosynthesis</keyword>
<comment type="catalytic activity">
    <reaction evidence="1">
        <text>1-(5-phospho-beta-D-ribosyl)-ATP + H2O = 1-(5-phospho-beta-D-ribosyl)-5'-AMP + diphosphate + H(+)</text>
        <dbReference type="Rhea" id="RHEA:22828"/>
        <dbReference type="ChEBI" id="CHEBI:15377"/>
        <dbReference type="ChEBI" id="CHEBI:15378"/>
        <dbReference type="ChEBI" id="CHEBI:33019"/>
        <dbReference type="ChEBI" id="CHEBI:59457"/>
        <dbReference type="ChEBI" id="CHEBI:73183"/>
        <dbReference type="EC" id="3.6.1.31"/>
    </reaction>
</comment>
<evidence type="ECO:0000313" key="12">
    <source>
        <dbReference type="Proteomes" id="UP000636394"/>
    </source>
</evidence>
<keyword evidence="7 11" id="KW-0378">Hydrolase</keyword>
<evidence type="ECO:0000256" key="8">
    <source>
        <dbReference type="ARBA" id="ARBA00022840"/>
    </source>
</evidence>
<reference evidence="10 12" key="1">
    <citation type="submission" date="2019-11" db="EMBL/GenBank/DDBJ databases">
        <title>Eggerthellaceae novel genus isolated from the rectal contents of marmort.</title>
        <authorList>
            <person name="Zhang G."/>
        </authorList>
    </citation>
    <scope>NUCLEOTIDE SEQUENCE [LARGE SCALE GENOMIC DNA]</scope>
    <source>
        <strain evidence="12">zg-886</strain>
        <strain evidence="10">Zg-886</strain>
    </source>
</reference>
<dbReference type="Gene3D" id="1.10.287.1080">
    <property type="entry name" value="MazG-like"/>
    <property type="match status" value="1"/>
</dbReference>
<evidence type="ECO:0000256" key="4">
    <source>
        <dbReference type="ARBA" id="ARBA00013336"/>
    </source>
</evidence>
<accession>A0A9E6MQP9</accession>
<proteinExistence type="predicted"/>
<dbReference type="Pfam" id="PF01503">
    <property type="entry name" value="PRA-PH"/>
    <property type="match status" value="1"/>
</dbReference>